<gene>
    <name evidence="3" type="ORF">DCO17_10105</name>
</gene>
<keyword evidence="4" id="KW-1185">Reference proteome</keyword>
<dbReference type="GO" id="GO:0005737">
    <property type="term" value="C:cytoplasm"/>
    <property type="evidence" value="ECO:0007669"/>
    <property type="project" value="TreeGrafter"/>
</dbReference>
<dbReference type="PANTHER" id="PTHR13420">
    <property type="entry name" value="UPF0235 PROTEIN C15ORF40"/>
    <property type="match status" value="1"/>
</dbReference>
<protein>
    <recommendedName>
        <fullName evidence="2">UPF0235 protein DCO17_10105</fullName>
    </recommendedName>
</protein>
<evidence type="ECO:0000256" key="2">
    <source>
        <dbReference type="HAMAP-Rule" id="MF_00634"/>
    </source>
</evidence>
<name>A0A6M9PSZ2_9BURK</name>
<dbReference type="EMBL" id="CP028942">
    <property type="protein sequence ID" value="QKM65560.1"/>
    <property type="molecule type" value="Genomic_DNA"/>
</dbReference>
<evidence type="ECO:0000313" key="4">
    <source>
        <dbReference type="Proteomes" id="UP000503312"/>
    </source>
</evidence>
<dbReference type="Pfam" id="PF02594">
    <property type="entry name" value="DUF167"/>
    <property type="match status" value="1"/>
</dbReference>
<accession>A0A6M9PSZ2</accession>
<reference evidence="3 4" key="1">
    <citation type="submission" date="2018-04" db="EMBL/GenBank/DDBJ databases">
        <title>Polynucleobacter sp. UH21B genome.</title>
        <authorList>
            <person name="Hahn M.W."/>
        </authorList>
    </citation>
    <scope>NUCLEOTIDE SEQUENCE [LARGE SCALE GENOMIC DNA]</scope>
    <source>
        <strain evidence="3 4">MWH-UH21B</strain>
    </source>
</reference>
<sequence length="99" mass="11035">MTPIWLKQTPSGITLSLHCQPGAKQTKVLGLHDDCLKIALQAPPLENKANVLLVAWLSKQLKVPQKQIQLMSGQNSRKKRIEIQGDISAEKIIQMLMPD</sequence>
<dbReference type="HAMAP" id="MF_00634">
    <property type="entry name" value="UPF0235"/>
    <property type="match status" value="1"/>
</dbReference>
<dbReference type="InterPro" id="IPR036591">
    <property type="entry name" value="YggU-like_sf"/>
</dbReference>
<dbReference type="Gene3D" id="3.30.1200.10">
    <property type="entry name" value="YggU-like"/>
    <property type="match status" value="1"/>
</dbReference>
<comment type="similarity">
    <text evidence="1 2">Belongs to the UPF0235 family.</text>
</comment>
<organism evidence="3 4">
    <name type="scientific">Polynucleobacter tropicus</name>
    <dbReference type="NCBI Taxonomy" id="1743174"/>
    <lineage>
        <taxon>Bacteria</taxon>
        <taxon>Pseudomonadati</taxon>
        <taxon>Pseudomonadota</taxon>
        <taxon>Betaproteobacteria</taxon>
        <taxon>Burkholderiales</taxon>
        <taxon>Burkholderiaceae</taxon>
        <taxon>Polynucleobacter</taxon>
    </lineage>
</organism>
<dbReference type="PANTHER" id="PTHR13420:SF7">
    <property type="entry name" value="UPF0235 PROTEIN C15ORF40"/>
    <property type="match status" value="1"/>
</dbReference>
<dbReference type="KEGG" id="ptrp:DCO17_10105"/>
<dbReference type="AlphaFoldDB" id="A0A6M9PSZ2"/>
<dbReference type="SMART" id="SM01152">
    <property type="entry name" value="DUF167"/>
    <property type="match status" value="1"/>
</dbReference>
<dbReference type="NCBIfam" id="TIGR00251">
    <property type="entry name" value="DUF167 family protein"/>
    <property type="match status" value="1"/>
</dbReference>
<evidence type="ECO:0000313" key="3">
    <source>
        <dbReference type="EMBL" id="QKM65560.1"/>
    </source>
</evidence>
<proteinExistence type="inferred from homology"/>
<evidence type="ECO:0000256" key="1">
    <source>
        <dbReference type="ARBA" id="ARBA00010364"/>
    </source>
</evidence>
<dbReference type="SUPFAM" id="SSF69786">
    <property type="entry name" value="YggU-like"/>
    <property type="match status" value="1"/>
</dbReference>
<dbReference type="Proteomes" id="UP000503312">
    <property type="component" value="Chromosome"/>
</dbReference>
<dbReference type="InterPro" id="IPR003746">
    <property type="entry name" value="DUF167"/>
</dbReference>
<dbReference type="RefSeq" id="WP_173956593.1">
    <property type="nucleotide sequence ID" value="NZ_CP028942.1"/>
</dbReference>